<evidence type="ECO:0000313" key="2">
    <source>
        <dbReference type="Proteomes" id="UP000799424"/>
    </source>
</evidence>
<gene>
    <name evidence="1" type="ORF">CC86DRAFT_151136</name>
</gene>
<dbReference type="EMBL" id="MU006248">
    <property type="protein sequence ID" value="KAF2818817.1"/>
    <property type="molecule type" value="Genomic_DNA"/>
</dbReference>
<protein>
    <submittedName>
        <fullName evidence="1">Uncharacterized protein</fullName>
    </submittedName>
</protein>
<organism evidence="1 2">
    <name type="scientific">Ophiobolus disseminans</name>
    <dbReference type="NCBI Taxonomy" id="1469910"/>
    <lineage>
        <taxon>Eukaryota</taxon>
        <taxon>Fungi</taxon>
        <taxon>Dikarya</taxon>
        <taxon>Ascomycota</taxon>
        <taxon>Pezizomycotina</taxon>
        <taxon>Dothideomycetes</taxon>
        <taxon>Pleosporomycetidae</taxon>
        <taxon>Pleosporales</taxon>
        <taxon>Pleosporineae</taxon>
        <taxon>Phaeosphaeriaceae</taxon>
        <taxon>Ophiobolus</taxon>
    </lineage>
</organism>
<sequence>MTPASRSTDPQDAGIFCTLVFVSHARSQSVHRVRALRSDWSVVAIRKRSGRMSSMVSCVATPSSREASRIGHVVGTYLWRLAIAASRAAWHPAQAPAALLRPYGIQTCGRATIAAAAAAASGMHRSRLPISDAQRYAS</sequence>
<proteinExistence type="predicted"/>
<evidence type="ECO:0000313" key="1">
    <source>
        <dbReference type="EMBL" id="KAF2818817.1"/>
    </source>
</evidence>
<accession>A0A6A6ZF48</accession>
<keyword evidence="2" id="KW-1185">Reference proteome</keyword>
<dbReference type="AlphaFoldDB" id="A0A6A6ZF48"/>
<reference evidence="1" key="1">
    <citation type="journal article" date="2020" name="Stud. Mycol.">
        <title>101 Dothideomycetes genomes: a test case for predicting lifestyles and emergence of pathogens.</title>
        <authorList>
            <person name="Haridas S."/>
            <person name="Albert R."/>
            <person name="Binder M."/>
            <person name="Bloem J."/>
            <person name="Labutti K."/>
            <person name="Salamov A."/>
            <person name="Andreopoulos B."/>
            <person name="Baker S."/>
            <person name="Barry K."/>
            <person name="Bills G."/>
            <person name="Bluhm B."/>
            <person name="Cannon C."/>
            <person name="Castanera R."/>
            <person name="Culley D."/>
            <person name="Daum C."/>
            <person name="Ezra D."/>
            <person name="Gonzalez J."/>
            <person name="Henrissat B."/>
            <person name="Kuo A."/>
            <person name="Liang C."/>
            <person name="Lipzen A."/>
            <person name="Lutzoni F."/>
            <person name="Magnuson J."/>
            <person name="Mondo S."/>
            <person name="Nolan M."/>
            <person name="Ohm R."/>
            <person name="Pangilinan J."/>
            <person name="Park H.-J."/>
            <person name="Ramirez L."/>
            <person name="Alfaro M."/>
            <person name="Sun H."/>
            <person name="Tritt A."/>
            <person name="Yoshinaga Y."/>
            <person name="Zwiers L.-H."/>
            <person name="Turgeon B."/>
            <person name="Goodwin S."/>
            <person name="Spatafora J."/>
            <person name="Crous P."/>
            <person name="Grigoriev I."/>
        </authorList>
    </citation>
    <scope>NUCLEOTIDE SEQUENCE</scope>
    <source>
        <strain evidence="1">CBS 113818</strain>
    </source>
</reference>
<name>A0A6A6ZF48_9PLEO</name>
<dbReference type="Proteomes" id="UP000799424">
    <property type="component" value="Unassembled WGS sequence"/>
</dbReference>